<keyword evidence="2 8" id="KW-0813">Transport</keyword>
<comment type="caution">
    <text evidence="10">The sequence shown here is derived from an EMBL/GenBank/DDBJ whole genome shotgun (WGS) entry which is preliminary data.</text>
</comment>
<dbReference type="NCBIfam" id="NF004406">
    <property type="entry name" value="PRK05758.3-2"/>
    <property type="match status" value="1"/>
</dbReference>
<keyword evidence="3 8" id="KW-0375">Hydrogen ion transport</keyword>
<reference evidence="10 11" key="1">
    <citation type="submission" date="2024-05" db="EMBL/GenBank/DDBJ databases">
        <title>Three bacterial strains, DH-69, EH-24, and ECK-19 isolated from coastal sediments.</title>
        <authorList>
            <person name="Ye Y.-Q."/>
            <person name="Du Z.-J."/>
        </authorList>
    </citation>
    <scope>NUCLEOTIDE SEQUENCE [LARGE SCALE GENOMIC DNA]</scope>
    <source>
        <strain evidence="10 11">ECK-19</strain>
    </source>
</reference>
<evidence type="ECO:0000256" key="2">
    <source>
        <dbReference type="ARBA" id="ARBA00022448"/>
    </source>
</evidence>
<keyword evidence="9" id="KW-0175">Coiled coil</keyword>
<sequence>MSANLAPISGVAGRYANALFDLATEAGAVEAVEKELNSLQADINASADLDAFLRSPVYGVAEQLDAVTALTEKAGYSALTANFLKLIAKNGRLPALTDMIRAFAALSASARGEVSADAVTAAPMNDEQIKALRLEIERMVGKAVNLETRVDPELLGGLVVKVGSQMVDASLRTKLNRLKTVMKEA</sequence>
<dbReference type="RefSeq" id="WP_369312759.1">
    <property type="nucleotide sequence ID" value="NZ_JBEHZE010000001.1"/>
</dbReference>
<comment type="function">
    <text evidence="8">F(1)F(0) ATP synthase produces ATP from ADP in the presence of a proton or sodium gradient. F-type ATPases consist of two structural domains, F(1) containing the extramembraneous catalytic core and F(0) containing the membrane proton channel, linked together by a central stalk and a peripheral stalk. During catalysis, ATP synthesis in the catalytic domain of F(1) is coupled via a rotary mechanism of the central stalk subunits to proton translocation.</text>
</comment>
<keyword evidence="5 8" id="KW-0472">Membrane</keyword>
<dbReference type="PROSITE" id="PS00389">
    <property type="entry name" value="ATPASE_DELTA"/>
    <property type="match status" value="1"/>
</dbReference>
<organism evidence="10 11">
    <name type="scientific">Hyphococcus lacteus</name>
    <dbReference type="NCBI Taxonomy" id="3143536"/>
    <lineage>
        <taxon>Bacteria</taxon>
        <taxon>Pseudomonadati</taxon>
        <taxon>Pseudomonadota</taxon>
        <taxon>Alphaproteobacteria</taxon>
        <taxon>Parvularculales</taxon>
        <taxon>Parvularculaceae</taxon>
        <taxon>Hyphococcus</taxon>
    </lineage>
</organism>
<dbReference type="SUPFAM" id="SSF47928">
    <property type="entry name" value="N-terminal domain of the delta subunit of the F1F0-ATP synthase"/>
    <property type="match status" value="1"/>
</dbReference>
<evidence type="ECO:0000256" key="6">
    <source>
        <dbReference type="ARBA" id="ARBA00023196"/>
    </source>
</evidence>
<evidence type="ECO:0000256" key="7">
    <source>
        <dbReference type="ARBA" id="ARBA00023310"/>
    </source>
</evidence>
<dbReference type="NCBIfam" id="NF004402">
    <property type="entry name" value="PRK05758.2-2"/>
    <property type="match status" value="1"/>
</dbReference>
<evidence type="ECO:0000313" key="10">
    <source>
        <dbReference type="EMBL" id="MEX6632825.1"/>
    </source>
</evidence>
<evidence type="ECO:0000313" key="11">
    <source>
        <dbReference type="Proteomes" id="UP001560685"/>
    </source>
</evidence>
<comment type="similarity">
    <text evidence="8">Belongs to the ATPase delta chain family.</text>
</comment>
<evidence type="ECO:0000256" key="5">
    <source>
        <dbReference type="ARBA" id="ARBA00023136"/>
    </source>
</evidence>
<feature type="coiled-coil region" evidence="9">
    <location>
        <begin position="22"/>
        <end position="49"/>
    </location>
</feature>
<evidence type="ECO:0000256" key="1">
    <source>
        <dbReference type="ARBA" id="ARBA00004370"/>
    </source>
</evidence>
<evidence type="ECO:0000256" key="9">
    <source>
        <dbReference type="SAM" id="Coils"/>
    </source>
</evidence>
<dbReference type="Gene3D" id="1.10.520.20">
    <property type="entry name" value="N-terminal domain of the delta subunit of the F1F0-ATP synthase"/>
    <property type="match status" value="1"/>
</dbReference>
<keyword evidence="7 8" id="KW-0066">ATP synthesis</keyword>
<gene>
    <name evidence="8" type="primary">atpH</name>
    <name evidence="10" type="ORF">ABFZ84_04625</name>
</gene>
<comment type="subcellular location">
    <subcellularLocation>
        <location evidence="8">Cell membrane</location>
        <topology evidence="8">Peripheral membrane protein</topology>
    </subcellularLocation>
    <subcellularLocation>
        <location evidence="1">Membrane</location>
    </subcellularLocation>
</comment>
<evidence type="ECO:0000256" key="8">
    <source>
        <dbReference type="HAMAP-Rule" id="MF_01416"/>
    </source>
</evidence>
<dbReference type="PRINTS" id="PR00125">
    <property type="entry name" value="ATPASEDELTA"/>
</dbReference>
<proteinExistence type="inferred from homology"/>
<keyword evidence="8" id="KW-1003">Cell membrane</keyword>
<accession>A0ABV3Z201</accession>
<name>A0ABV3Z201_9PROT</name>
<dbReference type="HAMAP" id="MF_01416">
    <property type="entry name" value="ATP_synth_delta_bact"/>
    <property type="match status" value="1"/>
</dbReference>
<keyword evidence="11" id="KW-1185">Reference proteome</keyword>
<dbReference type="InterPro" id="IPR020781">
    <property type="entry name" value="ATPase_OSCP/d_CS"/>
</dbReference>
<dbReference type="Pfam" id="PF00213">
    <property type="entry name" value="OSCP"/>
    <property type="match status" value="1"/>
</dbReference>
<dbReference type="NCBIfam" id="TIGR01145">
    <property type="entry name" value="ATP_synt_delta"/>
    <property type="match status" value="1"/>
</dbReference>
<evidence type="ECO:0000256" key="4">
    <source>
        <dbReference type="ARBA" id="ARBA00023065"/>
    </source>
</evidence>
<evidence type="ECO:0000256" key="3">
    <source>
        <dbReference type="ARBA" id="ARBA00022781"/>
    </source>
</evidence>
<protein>
    <recommendedName>
        <fullName evidence="8">ATP synthase subunit delta</fullName>
    </recommendedName>
    <alternativeName>
        <fullName evidence="8">ATP synthase F(1) sector subunit delta</fullName>
    </alternativeName>
    <alternativeName>
        <fullName evidence="8">F-type ATPase subunit delta</fullName>
        <shortName evidence="8">F-ATPase subunit delta</shortName>
    </alternativeName>
</protein>
<dbReference type="InterPro" id="IPR000711">
    <property type="entry name" value="ATPase_OSCP/dsu"/>
</dbReference>
<dbReference type="PANTHER" id="PTHR11910">
    <property type="entry name" value="ATP SYNTHASE DELTA CHAIN"/>
    <property type="match status" value="1"/>
</dbReference>
<comment type="function">
    <text evidence="8">This protein is part of the stalk that links CF(0) to CF(1). It either transmits conformational changes from CF(0) to CF(1) or is implicated in proton conduction.</text>
</comment>
<keyword evidence="6 8" id="KW-0139">CF(1)</keyword>
<dbReference type="Proteomes" id="UP001560685">
    <property type="component" value="Unassembled WGS sequence"/>
</dbReference>
<keyword evidence="4 8" id="KW-0406">Ion transport</keyword>
<dbReference type="EMBL" id="JBEHZE010000001">
    <property type="protein sequence ID" value="MEX6632825.1"/>
    <property type="molecule type" value="Genomic_DNA"/>
</dbReference>
<dbReference type="InterPro" id="IPR026015">
    <property type="entry name" value="ATP_synth_OSCP/delta_N_sf"/>
</dbReference>